<protein>
    <recommendedName>
        <fullName evidence="6">Ras-associating domain-containing protein</fullName>
    </recommendedName>
</protein>
<accession>A0A4S2KFN8</accession>
<dbReference type="InterPro" id="IPR000159">
    <property type="entry name" value="RA_dom"/>
</dbReference>
<dbReference type="GO" id="GO:0007165">
    <property type="term" value="P:signal transduction"/>
    <property type="evidence" value="ECO:0007669"/>
    <property type="project" value="InterPro"/>
</dbReference>
<dbReference type="AlphaFoldDB" id="A0A4S2KFN8"/>
<feature type="region of interest" description="Disordered" evidence="1">
    <location>
        <begin position="376"/>
        <end position="414"/>
    </location>
</feature>
<feature type="region of interest" description="Disordered" evidence="1">
    <location>
        <begin position="743"/>
        <end position="766"/>
    </location>
</feature>
<dbReference type="SUPFAM" id="SSF54236">
    <property type="entry name" value="Ubiquitin-like"/>
    <property type="match status" value="1"/>
</dbReference>
<dbReference type="PROSITE" id="PS50951">
    <property type="entry name" value="SARAH"/>
    <property type="match status" value="1"/>
</dbReference>
<dbReference type="STRING" id="147828.A0A4S2KFN8"/>
<dbReference type="EMBL" id="SJOL01012104">
    <property type="protein sequence ID" value="TGZ46577.1"/>
    <property type="molecule type" value="Genomic_DNA"/>
</dbReference>
<feature type="compositionally biased region" description="Low complexity" evidence="1">
    <location>
        <begin position="521"/>
        <end position="543"/>
    </location>
</feature>
<dbReference type="SMART" id="SM00314">
    <property type="entry name" value="RA"/>
    <property type="match status" value="1"/>
</dbReference>
<dbReference type="Gene3D" id="1.20.5.110">
    <property type="match status" value="1"/>
</dbReference>
<dbReference type="Proteomes" id="UP000308267">
    <property type="component" value="Unassembled WGS sequence"/>
</dbReference>
<evidence type="ECO:0000313" key="4">
    <source>
        <dbReference type="EMBL" id="TGZ46577.1"/>
    </source>
</evidence>
<evidence type="ECO:0000259" key="2">
    <source>
        <dbReference type="PROSITE" id="PS50200"/>
    </source>
</evidence>
<name>A0A4S2KFN8_OPIFE</name>
<feature type="compositionally biased region" description="Basic and acidic residues" evidence="1">
    <location>
        <begin position="749"/>
        <end position="758"/>
    </location>
</feature>
<sequence length="1179" mass="128496">MSQTENQRVGVTRSVHQIGVGKLNSKVGKLSSESEITHTFKPVILQMSCSSQKKPGSPEQTEGNLRGLTVRRRSLEVSAGYDTICRTHPSDQLCSDWPGRHLARDSLTVRRDSGSIATFALPPPTKAVAITIGGANHDAVGWQGSTLSTRDSPECVHTPSLNRAVASTWNDPGRRFSTSIGTQVVRACGITSPSGFTTRVPIAVDSVFFTPHSGSVSSVPVAVVDTAAGPPCINRVHTASSNHPAQSTSCSRSILYRANSISSARPPLPTVESEVAIGQTSVRISASKGCGFVVSTSNARELRFVASNIADRSQAYILHSSGSCESLQGHTIKLDVRPSRRTAGGITRPLRTSSSLDRSGSFIFVGQQSNTIMPNSPSSGGLGSAKASCSPTSHGTHHQPRITPLPDCSMSGGRSPPGCSHGNIFGMSPVIVPSSGKPSPSPTLTSLKVLRPPKKQVKQEQYFRVQLPCTRAASRSKDFVVTDSLKLYENQIFSHCDAAQRPQSWCIDLEPAVDELPLAGDSHSVSPTSTVSSLSSSSSSDASQDYREVPGRERAYQAFPPSRVFHWPVNLESPISSCRKQVEDALTPTSTPPENPSPGFKLVTHTDLPPSQIHLHLCTDPTPSVYKDGISVSDEPQNLKEFSGQSLIVTQAEPIKSLFSRFDTVRPVNDSSLTSSSTSSSRILECSVSPSQTSADLPTPADAHTTSSSTRTFLCEDCQLHTTSTEDDNQEPHPLSLATSNLSAASDVPKNHSERSDPEYFSGLRPSCDKNIPPVIEPVVETNKPLEFANSPVSGLQDTLLVRKPSLPQCPLAEVEDDCSLYSDPDQNAVPPQLTSHDGFPLSRSINFEASDTEVFTTTTPLSYAFHQPLDVDSSDGLIPSIFDDGTYAFSTLDSDYLAWMRLSVRDITGDPLSLTPEMLDNLPRTQVHHWVDMFNLNSVGLRLNFVDSSCRLAGTLRIYMNLIKPVKMSLRQTMDILSPLTDSCDGMHGEFGEAQQALPAPARLVSFFLPRGTSKVIYITSATTSADAIQCLLDRFHIQESSRKFALYEHTLEKDTIVARRLGMDECPLLVLLNWVRISQNRREFSQLLLRKRIVLQENDGCDINWNEFTAAELTNFLRILDKEESEYKNAIIHQYGMLKDQVEWRLHELDHSKQLKVPTYGRACVSDHPHAFEQGEA</sequence>
<dbReference type="InterPro" id="IPR033614">
    <property type="entry name" value="RASSF1-6"/>
</dbReference>
<dbReference type="Pfam" id="PF00788">
    <property type="entry name" value="RA"/>
    <property type="match status" value="1"/>
</dbReference>
<evidence type="ECO:0008006" key="6">
    <source>
        <dbReference type="Google" id="ProtNLM"/>
    </source>
</evidence>
<dbReference type="PANTHER" id="PTHR22738">
    <property type="entry name" value="RASSF"/>
    <property type="match status" value="1"/>
</dbReference>
<dbReference type="CDD" id="cd21885">
    <property type="entry name" value="SARAH_RASSF1-like"/>
    <property type="match status" value="1"/>
</dbReference>
<feature type="domain" description="Ras-associating" evidence="2">
    <location>
        <begin position="1006"/>
        <end position="1096"/>
    </location>
</feature>
<dbReference type="Pfam" id="PF16517">
    <property type="entry name" value="Nore1-SARAH"/>
    <property type="match status" value="1"/>
</dbReference>
<dbReference type="InterPro" id="IPR029071">
    <property type="entry name" value="Ubiquitin-like_domsf"/>
</dbReference>
<dbReference type="PROSITE" id="PS50200">
    <property type="entry name" value="RA"/>
    <property type="match status" value="1"/>
</dbReference>
<dbReference type="Gene3D" id="3.10.20.90">
    <property type="entry name" value="Phosphatidylinositol 3-kinase Catalytic Subunit, Chain A, domain 1"/>
    <property type="match status" value="1"/>
</dbReference>
<reference evidence="4 5" key="1">
    <citation type="journal article" date="2019" name="BMC Genomics">
        <title>New insights from Opisthorchis felineus genome: update on genomics of the epidemiologically important liver flukes.</title>
        <authorList>
            <person name="Ershov N.I."/>
            <person name="Mordvinov V.A."/>
            <person name="Prokhortchouk E.B."/>
            <person name="Pakharukova M.Y."/>
            <person name="Gunbin K.V."/>
            <person name="Ustyantsev K."/>
            <person name="Genaev M.A."/>
            <person name="Blinov A.G."/>
            <person name="Mazur A."/>
            <person name="Boulygina E."/>
            <person name="Tsygankova S."/>
            <person name="Khrameeva E."/>
            <person name="Chekanov N."/>
            <person name="Fan G."/>
            <person name="Xiao A."/>
            <person name="Zhang H."/>
            <person name="Xu X."/>
            <person name="Yang H."/>
            <person name="Solovyev V."/>
            <person name="Lee S.M."/>
            <person name="Liu X."/>
            <person name="Afonnikov D.A."/>
            <person name="Skryabin K.G."/>
        </authorList>
    </citation>
    <scope>NUCLEOTIDE SEQUENCE [LARGE SCALE GENOMIC DNA]</scope>
    <source>
        <strain evidence="4">AK-0245</strain>
        <tissue evidence="4">Whole organism</tissue>
    </source>
</reference>
<organism evidence="4 5">
    <name type="scientific">Opisthorchis felineus</name>
    <dbReference type="NCBI Taxonomy" id="147828"/>
    <lineage>
        <taxon>Eukaryota</taxon>
        <taxon>Metazoa</taxon>
        <taxon>Spiralia</taxon>
        <taxon>Lophotrochozoa</taxon>
        <taxon>Platyhelminthes</taxon>
        <taxon>Trematoda</taxon>
        <taxon>Digenea</taxon>
        <taxon>Opisthorchiida</taxon>
        <taxon>Opisthorchiata</taxon>
        <taxon>Opisthorchiidae</taxon>
        <taxon>Opisthorchis</taxon>
    </lineage>
</organism>
<evidence type="ECO:0000313" key="5">
    <source>
        <dbReference type="Proteomes" id="UP000308267"/>
    </source>
</evidence>
<evidence type="ECO:0000259" key="3">
    <source>
        <dbReference type="PROSITE" id="PS50951"/>
    </source>
</evidence>
<keyword evidence="5" id="KW-1185">Reference proteome</keyword>
<gene>
    <name evidence="4" type="ORF">CRM22_011089</name>
</gene>
<feature type="compositionally biased region" description="Low complexity" evidence="1">
    <location>
        <begin position="671"/>
        <end position="681"/>
    </location>
</feature>
<dbReference type="OrthoDB" id="6243270at2759"/>
<proteinExistence type="predicted"/>
<comment type="caution">
    <text evidence="4">The sequence shown here is derived from an EMBL/GenBank/DDBJ whole genome shotgun (WGS) entry which is preliminary data.</text>
</comment>
<feature type="region of interest" description="Disordered" evidence="1">
    <location>
        <begin position="518"/>
        <end position="549"/>
    </location>
</feature>
<feature type="region of interest" description="Disordered" evidence="1">
    <location>
        <begin position="668"/>
        <end position="708"/>
    </location>
</feature>
<dbReference type="InterPro" id="IPR011524">
    <property type="entry name" value="SARAH_dom"/>
</dbReference>
<dbReference type="PANTHER" id="PTHR22738:SF10">
    <property type="entry name" value="RAS ASSOCIATION DOMAIN-CONTAINING PROTEIN 1 HOMOLOG"/>
    <property type="match status" value="1"/>
</dbReference>
<evidence type="ECO:0000256" key="1">
    <source>
        <dbReference type="SAM" id="MobiDB-lite"/>
    </source>
</evidence>
<feature type="domain" description="SARAH" evidence="3">
    <location>
        <begin position="1104"/>
        <end position="1151"/>
    </location>
</feature>